<gene>
    <name evidence="1" type="ORF">CBM2589_U10188</name>
</gene>
<comment type="caution">
    <text evidence="1">The sequence shown here is derived from an EMBL/GenBank/DDBJ whole genome shotgun (WGS) entry which is preliminary data.</text>
</comment>
<proteinExistence type="predicted"/>
<protein>
    <submittedName>
        <fullName evidence="1">Uncharacterized protein</fullName>
    </submittedName>
</protein>
<dbReference type="RefSeq" id="WP_116342984.1">
    <property type="nucleotide sequence ID" value="NZ_OFSP01000078.1"/>
</dbReference>
<name>A0A375CQK2_9BURK</name>
<evidence type="ECO:0000313" key="1">
    <source>
        <dbReference type="EMBL" id="SOY77686.1"/>
    </source>
</evidence>
<dbReference type="Proteomes" id="UP000256297">
    <property type="component" value="Unassembled WGS sequence"/>
</dbReference>
<reference evidence="2" key="1">
    <citation type="submission" date="2018-01" db="EMBL/GenBank/DDBJ databases">
        <authorList>
            <person name="Gaut B.S."/>
            <person name="Morton B.R."/>
            <person name="Clegg M.T."/>
            <person name="Duvall M.R."/>
        </authorList>
    </citation>
    <scope>NUCLEOTIDE SEQUENCE [LARGE SCALE GENOMIC DNA]</scope>
</reference>
<sequence length="130" mass="14719">MTPDPTQLLQPFSLTRTLAVLQPGSALQLVPFSQRGSVQSDWIIGIRAFTDSTSVHGSHWERHPRGDEMLTVLLEFSPHLLNVRLVDVDERQHSCILVRQLAPHADKYRSHARSRVGFTARRGRALCRQS</sequence>
<accession>A0A375CQK2</accession>
<evidence type="ECO:0000313" key="2">
    <source>
        <dbReference type="Proteomes" id="UP000256297"/>
    </source>
</evidence>
<dbReference type="AlphaFoldDB" id="A0A375CQK2"/>
<dbReference type="EMBL" id="OFSP01000078">
    <property type="protein sequence ID" value="SOY77686.1"/>
    <property type="molecule type" value="Genomic_DNA"/>
</dbReference>
<organism evidence="1 2">
    <name type="scientific">Cupriavidus taiwanensis</name>
    <dbReference type="NCBI Taxonomy" id="164546"/>
    <lineage>
        <taxon>Bacteria</taxon>
        <taxon>Pseudomonadati</taxon>
        <taxon>Pseudomonadota</taxon>
        <taxon>Betaproteobacteria</taxon>
        <taxon>Burkholderiales</taxon>
        <taxon>Burkholderiaceae</taxon>
        <taxon>Cupriavidus</taxon>
    </lineage>
</organism>